<keyword evidence="2" id="KW-0175">Coiled coil</keyword>
<keyword evidence="6" id="KW-1185">Reference proteome</keyword>
<accession>A0A540NRD8</accession>
<dbReference type="Proteomes" id="UP000315295">
    <property type="component" value="Unassembled WGS sequence"/>
</dbReference>
<dbReference type="GO" id="GO:0099078">
    <property type="term" value="C:BORC complex"/>
    <property type="evidence" value="ECO:0007669"/>
    <property type="project" value="TreeGrafter"/>
</dbReference>
<dbReference type="GO" id="GO:0008333">
    <property type="term" value="P:endosome to lysosome transport"/>
    <property type="evidence" value="ECO:0007669"/>
    <property type="project" value="TreeGrafter"/>
</dbReference>
<evidence type="ECO:0000256" key="4">
    <source>
        <dbReference type="SAM" id="MobiDB-lite"/>
    </source>
</evidence>
<dbReference type="GO" id="GO:0000149">
    <property type="term" value="F:SNARE binding"/>
    <property type="evidence" value="ECO:0007669"/>
    <property type="project" value="TreeGrafter"/>
</dbReference>
<evidence type="ECO:0000313" key="6">
    <source>
        <dbReference type="Proteomes" id="UP000315295"/>
    </source>
</evidence>
<dbReference type="GO" id="GO:0006886">
    <property type="term" value="P:intracellular protein transport"/>
    <property type="evidence" value="ECO:0007669"/>
    <property type="project" value="InterPro"/>
</dbReference>
<dbReference type="GO" id="GO:0031083">
    <property type="term" value="C:BLOC-1 complex"/>
    <property type="evidence" value="ECO:0007669"/>
    <property type="project" value="InterPro"/>
</dbReference>
<dbReference type="InterPro" id="IPR017246">
    <property type="entry name" value="Snapin"/>
</dbReference>
<evidence type="ECO:0000256" key="3">
    <source>
        <dbReference type="ARBA" id="ARBA00033330"/>
    </source>
</evidence>
<dbReference type="InterPro" id="IPR028119">
    <property type="entry name" value="Snapin/Pallidin/Snn1"/>
</dbReference>
<reference evidence="5 6" key="1">
    <citation type="journal article" date="2019" name="G3 (Bethesda)">
        <title>Sequencing of a Wild Apple (Malus baccata) Genome Unravels the Differences Between Cultivated and Wild Apple Species Regarding Disease Resistance and Cold Tolerance.</title>
        <authorList>
            <person name="Chen X."/>
        </authorList>
    </citation>
    <scope>NUCLEOTIDE SEQUENCE [LARGE SCALE GENOMIC DNA]</scope>
    <source>
        <strain evidence="6">cv. Shandingzi</strain>
        <tissue evidence="5">Leaves</tissue>
    </source>
</reference>
<dbReference type="EMBL" id="VIEB01000009">
    <property type="protein sequence ID" value="TQE13604.1"/>
    <property type="molecule type" value="Genomic_DNA"/>
</dbReference>
<evidence type="ECO:0000313" key="5">
    <source>
        <dbReference type="EMBL" id="TQE13604.1"/>
    </source>
</evidence>
<evidence type="ECO:0000256" key="2">
    <source>
        <dbReference type="ARBA" id="ARBA00023054"/>
    </source>
</evidence>
<dbReference type="PANTHER" id="PTHR31305">
    <property type="entry name" value="SNARE-ASSOCIATED PROTEIN SNAPIN"/>
    <property type="match status" value="1"/>
</dbReference>
<proteinExistence type="inferred from homology"/>
<dbReference type="GO" id="GO:0032418">
    <property type="term" value="P:lysosome localization"/>
    <property type="evidence" value="ECO:0007669"/>
    <property type="project" value="TreeGrafter"/>
</dbReference>
<feature type="compositionally biased region" description="Basic and acidic residues" evidence="4">
    <location>
        <begin position="1"/>
        <end position="16"/>
    </location>
</feature>
<feature type="compositionally biased region" description="Polar residues" evidence="4">
    <location>
        <begin position="17"/>
        <end position="27"/>
    </location>
</feature>
<dbReference type="PANTHER" id="PTHR31305:SF2">
    <property type="entry name" value="SNARE-ASSOCIATED PROTEIN SNAPIN"/>
    <property type="match status" value="1"/>
</dbReference>
<dbReference type="GO" id="GO:0007040">
    <property type="term" value="P:lysosome organization"/>
    <property type="evidence" value="ECO:0007669"/>
    <property type="project" value="TreeGrafter"/>
</dbReference>
<organism evidence="5 6">
    <name type="scientific">Malus baccata</name>
    <name type="common">Siberian crab apple</name>
    <name type="synonym">Pyrus baccata</name>
    <dbReference type="NCBI Taxonomy" id="106549"/>
    <lineage>
        <taxon>Eukaryota</taxon>
        <taxon>Viridiplantae</taxon>
        <taxon>Streptophyta</taxon>
        <taxon>Embryophyta</taxon>
        <taxon>Tracheophyta</taxon>
        <taxon>Spermatophyta</taxon>
        <taxon>Magnoliopsida</taxon>
        <taxon>eudicotyledons</taxon>
        <taxon>Gunneridae</taxon>
        <taxon>Pentapetalae</taxon>
        <taxon>rosids</taxon>
        <taxon>fabids</taxon>
        <taxon>Rosales</taxon>
        <taxon>Rosaceae</taxon>
        <taxon>Amygdaloideae</taxon>
        <taxon>Maleae</taxon>
        <taxon>Malus</taxon>
    </lineage>
</organism>
<sequence>MESQKTELESSEEKSVTVDQNENAKNRLQSTEALAKALSSTLTTVIKDFDSKAQQTFASQDHLSQSLDRLTRELDKLLDDAPFLFIMQHAAKISAVRKRVSSLNSVLKSVQRRLDNIDRMLFVGVRIQHQQQQQHDAYAISSWLVSIKDMSSLDIKCASMPMPALASVNMTMFFIPPSPGRRMQDGIPHPKSTE</sequence>
<gene>
    <name evidence="5" type="ORF">C1H46_000611</name>
</gene>
<dbReference type="AlphaFoldDB" id="A0A540NRD8"/>
<comment type="caution">
    <text evidence="5">The sequence shown here is derived from an EMBL/GenBank/DDBJ whole genome shotgun (WGS) entry which is preliminary data.</text>
</comment>
<evidence type="ECO:0000256" key="1">
    <source>
        <dbReference type="ARBA" id="ARBA00006111"/>
    </source>
</evidence>
<name>A0A540NRD8_MALBA</name>
<feature type="region of interest" description="Disordered" evidence="4">
    <location>
        <begin position="1"/>
        <end position="27"/>
    </location>
</feature>
<dbReference type="Pfam" id="PF14712">
    <property type="entry name" value="Snapin_Pallidin"/>
    <property type="match status" value="1"/>
</dbReference>
<comment type="similarity">
    <text evidence="1">Belongs to the SNAPIN family.</text>
</comment>
<protein>
    <recommendedName>
        <fullName evidence="3">Biogenesis of lysosome-related organelles complex 1 subunit 7</fullName>
    </recommendedName>
</protein>